<evidence type="ECO:0000313" key="2">
    <source>
        <dbReference type="Proteomes" id="UP000266482"/>
    </source>
</evidence>
<accession>A0A3A1UVY6</accession>
<reference evidence="1 2" key="1">
    <citation type="submission" date="2018-09" db="EMBL/GenBank/DDBJ databases">
        <title>Paenibacillus aracenensis nov. sp. isolated from a cave in southern Spain.</title>
        <authorList>
            <person name="Jurado V."/>
            <person name="Gutierrez-Patricio S."/>
            <person name="Gonzalez-Pimentel J.L."/>
            <person name="Miller A.Z."/>
            <person name="Laiz L."/>
            <person name="Saiz-Jimenez C."/>
        </authorList>
    </citation>
    <scope>NUCLEOTIDE SEQUENCE [LARGE SCALE GENOMIC DNA]</scope>
    <source>
        <strain evidence="1 2">DSM 22867</strain>
    </source>
</reference>
<dbReference type="OrthoDB" id="1362002at2"/>
<dbReference type="Pfam" id="PF11225">
    <property type="entry name" value="DUF3024"/>
    <property type="match status" value="1"/>
</dbReference>
<dbReference type="AlphaFoldDB" id="A0A3A1UVY6"/>
<proteinExistence type="predicted"/>
<evidence type="ECO:0000313" key="1">
    <source>
        <dbReference type="EMBL" id="RIX51896.1"/>
    </source>
</evidence>
<dbReference type="InterPro" id="IPR021388">
    <property type="entry name" value="DUF3024"/>
</dbReference>
<gene>
    <name evidence="1" type="ORF">D3P08_15805</name>
</gene>
<name>A0A3A1UVY6_9BACL</name>
<organism evidence="1 2">
    <name type="scientific">Paenibacillus nanensis</name>
    <dbReference type="NCBI Taxonomy" id="393251"/>
    <lineage>
        <taxon>Bacteria</taxon>
        <taxon>Bacillati</taxon>
        <taxon>Bacillota</taxon>
        <taxon>Bacilli</taxon>
        <taxon>Bacillales</taxon>
        <taxon>Paenibacillaceae</taxon>
        <taxon>Paenibacillus</taxon>
    </lineage>
</organism>
<dbReference type="Proteomes" id="UP000266482">
    <property type="component" value="Unassembled WGS sequence"/>
</dbReference>
<keyword evidence="2" id="KW-1185">Reference proteome</keyword>
<comment type="caution">
    <text evidence="1">The sequence shown here is derived from an EMBL/GenBank/DDBJ whole genome shotgun (WGS) entry which is preliminary data.</text>
</comment>
<protein>
    <submittedName>
        <fullName evidence="1">DUF3024 domain-containing protein</fullName>
    </submittedName>
</protein>
<dbReference type="EMBL" id="QXQA01000009">
    <property type="protein sequence ID" value="RIX51896.1"/>
    <property type="molecule type" value="Genomic_DNA"/>
</dbReference>
<sequence>MSLSEETESFRGSYIASKIPNHLKKEIQILYRFRGNTVTLSQERPGYMGGRFEYPIAQFRLEEPYWKVYWQDSKNKWHLIEDIKPDQSFENQLDVVDKTDMFWF</sequence>